<accession>A0A815P0G8</accession>
<proteinExistence type="predicted"/>
<name>A0A815P0G8_ADIRI</name>
<sequence length="95" mass="10631">MYPGYYGTVGFGRFQSFTDRFLQTSSWKRSGTARIFPVQYRPESGGKEPVGTGKNHAGTESDFNGFSRRNDRPGISGLRINYAGNVRSIFLFCFG</sequence>
<dbReference type="AlphaFoldDB" id="A0A815P0G8"/>
<protein>
    <submittedName>
        <fullName evidence="2">Uncharacterized protein</fullName>
    </submittedName>
</protein>
<keyword evidence="3" id="KW-1185">Reference proteome</keyword>
<evidence type="ECO:0000313" key="3">
    <source>
        <dbReference type="Proteomes" id="UP000663828"/>
    </source>
</evidence>
<feature type="region of interest" description="Disordered" evidence="1">
    <location>
        <begin position="40"/>
        <end position="68"/>
    </location>
</feature>
<dbReference type="Proteomes" id="UP000663828">
    <property type="component" value="Unassembled WGS sequence"/>
</dbReference>
<comment type="caution">
    <text evidence="2">The sequence shown here is derived from an EMBL/GenBank/DDBJ whole genome shotgun (WGS) entry which is preliminary data.</text>
</comment>
<gene>
    <name evidence="2" type="ORF">XAT740_LOCUS36190</name>
</gene>
<reference evidence="2" key="1">
    <citation type="submission" date="2021-02" db="EMBL/GenBank/DDBJ databases">
        <authorList>
            <person name="Nowell W R."/>
        </authorList>
    </citation>
    <scope>NUCLEOTIDE SEQUENCE</scope>
</reference>
<dbReference type="EMBL" id="CAJNOR010003692">
    <property type="protein sequence ID" value="CAF1438787.1"/>
    <property type="molecule type" value="Genomic_DNA"/>
</dbReference>
<organism evidence="2 3">
    <name type="scientific">Adineta ricciae</name>
    <name type="common">Rotifer</name>
    <dbReference type="NCBI Taxonomy" id="249248"/>
    <lineage>
        <taxon>Eukaryota</taxon>
        <taxon>Metazoa</taxon>
        <taxon>Spiralia</taxon>
        <taxon>Gnathifera</taxon>
        <taxon>Rotifera</taxon>
        <taxon>Eurotatoria</taxon>
        <taxon>Bdelloidea</taxon>
        <taxon>Adinetida</taxon>
        <taxon>Adinetidae</taxon>
        <taxon>Adineta</taxon>
    </lineage>
</organism>
<evidence type="ECO:0000313" key="2">
    <source>
        <dbReference type="EMBL" id="CAF1438787.1"/>
    </source>
</evidence>
<evidence type="ECO:0000256" key="1">
    <source>
        <dbReference type="SAM" id="MobiDB-lite"/>
    </source>
</evidence>